<keyword evidence="3" id="KW-1185">Reference proteome</keyword>
<dbReference type="AlphaFoldDB" id="A0A139H8X1"/>
<gene>
    <name evidence="2" type="ORF">AC578_7471</name>
</gene>
<dbReference type="EMBL" id="LFZN01000103">
    <property type="protein sequence ID" value="KXS98903.1"/>
    <property type="molecule type" value="Genomic_DNA"/>
</dbReference>
<feature type="compositionally biased region" description="Polar residues" evidence="1">
    <location>
        <begin position="62"/>
        <end position="79"/>
    </location>
</feature>
<comment type="caution">
    <text evidence="2">The sequence shown here is derived from an EMBL/GenBank/DDBJ whole genome shotgun (WGS) entry which is preliminary data.</text>
</comment>
<evidence type="ECO:0000256" key="1">
    <source>
        <dbReference type="SAM" id="MobiDB-lite"/>
    </source>
</evidence>
<feature type="compositionally biased region" description="Basic and acidic residues" evidence="1">
    <location>
        <begin position="50"/>
        <end position="60"/>
    </location>
</feature>
<name>A0A139H8X1_9PEZI</name>
<reference evidence="2 3" key="1">
    <citation type="submission" date="2015-07" db="EMBL/GenBank/DDBJ databases">
        <title>Comparative genomics of the Sigatoka disease complex on banana suggests a link between parallel evolutionary changes in Pseudocercospora fijiensis and Pseudocercospora eumusae and increased virulence on the banana host.</title>
        <authorList>
            <person name="Chang T.-C."/>
            <person name="Salvucci A."/>
            <person name="Crous P.W."/>
            <person name="Stergiopoulos I."/>
        </authorList>
    </citation>
    <scope>NUCLEOTIDE SEQUENCE [LARGE SCALE GENOMIC DNA]</scope>
    <source>
        <strain evidence="2 3">CBS 114824</strain>
    </source>
</reference>
<evidence type="ECO:0000313" key="3">
    <source>
        <dbReference type="Proteomes" id="UP000070133"/>
    </source>
</evidence>
<accession>A0A139H8X1</accession>
<protein>
    <submittedName>
        <fullName evidence="2">Uncharacterized protein</fullName>
    </submittedName>
</protein>
<dbReference type="Proteomes" id="UP000070133">
    <property type="component" value="Unassembled WGS sequence"/>
</dbReference>
<organism evidence="2 3">
    <name type="scientific">Pseudocercospora eumusae</name>
    <dbReference type="NCBI Taxonomy" id="321146"/>
    <lineage>
        <taxon>Eukaryota</taxon>
        <taxon>Fungi</taxon>
        <taxon>Dikarya</taxon>
        <taxon>Ascomycota</taxon>
        <taxon>Pezizomycotina</taxon>
        <taxon>Dothideomycetes</taxon>
        <taxon>Dothideomycetidae</taxon>
        <taxon>Mycosphaerellales</taxon>
        <taxon>Mycosphaerellaceae</taxon>
        <taxon>Pseudocercospora</taxon>
    </lineage>
</organism>
<evidence type="ECO:0000313" key="2">
    <source>
        <dbReference type="EMBL" id="KXS98903.1"/>
    </source>
</evidence>
<feature type="region of interest" description="Disordered" evidence="1">
    <location>
        <begin position="50"/>
        <end position="84"/>
    </location>
</feature>
<sequence length="247" mass="28015">MPPKRVVQFGANGNGNQPTEALESQARPVWASAWLSQQLHALSAKWRNVVPDDHGDHRGSPEQASPIGSVNSGRSCTTLKRNDSVRGEAERGLKLVRAIVNKPQTARCIELIKKSKGKAVLQERQKTWSKQHEEYPTDQKTTYEYLYAQDRTSRKKQIGNEAEQEFIVPVLNSFDDSGDEQEIFDSDLTARQQKKSRMEFLIRLLLEIPPSARIRFSDRNFEDVANTVLAERERKANPAFKTGENVL</sequence>
<proteinExistence type="predicted"/>